<evidence type="ECO:0000256" key="12">
    <source>
        <dbReference type="ARBA" id="ARBA00029736"/>
    </source>
</evidence>
<proteinExistence type="inferred from homology"/>
<evidence type="ECO:0000256" key="13">
    <source>
        <dbReference type="ARBA" id="ARBA00033392"/>
    </source>
</evidence>
<sequence length="87" mass="9517">PAMMLMDAVIRLIPGALGHAQSAEQDSFSDGLLDCPHYTRPEGVDGMRVPDVLLGGNHAKIASWRQAEKQTRTQQRRPDLLAGKKVP</sequence>
<dbReference type="GO" id="GO:0002939">
    <property type="term" value="P:tRNA N1-guanine methylation"/>
    <property type="evidence" value="ECO:0007669"/>
    <property type="project" value="TreeGrafter"/>
</dbReference>
<comment type="subunit">
    <text evidence="4">Homodimer.</text>
</comment>
<dbReference type="PANTHER" id="PTHR46417:SF1">
    <property type="entry name" value="TRNA (GUANINE-N(1)-)-METHYLTRANSFERASE"/>
    <property type="match status" value="1"/>
</dbReference>
<evidence type="ECO:0000256" key="15">
    <source>
        <dbReference type="SAM" id="MobiDB-lite"/>
    </source>
</evidence>
<evidence type="ECO:0000256" key="2">
    <source>
        <dbReference type="ARBA" id="ARBA00004496"/>
    </source>
</evidence>
<comment type="subcellular location">
    <subcellularLocation>
        <location evidence="2">Cytoplasm</location>
    </subcellularLocation>
</comment>
<feature type="region of interest" description="Disordered" evidence="15">
    <location>
        <begin position="64"/>
        <end position="87"/>
    </location>
</feature>
<evidence type="ECO:0000256" key="3">
    <source>
        <dbReference type="ARBA" id="ARBA00007630"/>
    </source>
</evidence>
<evidence type="ECO:0000256" key="11">
    <source>
        <dbReference type="ARBA" id="ARBA00022694"/>
    </source>
</evidence>
<reference evidence="17" key="1">
    <citation type="submission" date="2018-06" db="EMBL/GenBank/DDBJ databases">
        <authorList>
            <person name="Zhirakovskaya E."/>
        </authorList>
    </citation>
    <scope>NUCLEOTIDE SEQUENCE</scope>
</reference>
<dbReference type="PANTHER" id="PTHR46417">
    <property type="entry name" value="TRNA (GUANINE-N(1)-)-METHYLTRANSFERASE"/>
    <property type="match status" value="1"/>
</dbReference>
<keyword evidence="11" id="KW-0819">tRNA processing</keyword>
<dbReference type="InterPro" id="IPR023148">
    <property type="entry name" value="tRNA_m1G_MeTrfase_C_sf"/>
</dbReference>
<dbReference type="Gene3D" id="3.40.1280.10">
    <property type="match status" value="1"/>
</dbReference>
<keyword evidence="10" id="KW-0949">S-adenosyl-L-methionine</keyword>
<organism evidence="17">
    <name type="scientific">hydrothermal vent metagenome</name>
    <dbReference type="NCBI Taxonomy" id="652676"/>
    <lineage>
        <taxon>unclassified sequences</taxon>
        <taxon>metagenomes</taxon>
        <taxon>ecological metagenomes</taxon>
    </lineage>
</organism>
<keyword evidence="9 17" id="KW-0808">Transferase</keyword>
<feature type="domain" description="tRNA methyltransferase TRMD/TRM10-type" evidence="16">
    <location>
        <begin position="1"/>
        <end position="81"/>
    </location>
</feature>
<comment type="catalytic activity">
    <reaction evidence="14">
        <text>guanosine(37) in tRNA + S-adenosyl-L-methionine = N(1)-methylguanosine(37) in tRNA + S-adenosyl-L-homocysteine + H(+)</text>
        <dbReference type="Rhea" id="RHEA:36899"/>
        <dbReference type="Rhea" id="RHEA-COMP:10145"/>
        <dbReference type="Rhea" id="RHEA-COMP:10147"/>
        <dbReference type="ChEBI" id="CHEBI:15378"/>
        <dbReference type="ChEBI" id="CHEBI:57856"/>
        <dbReference type="ChEBI" id="CHEBI:59789"/>
        <dbReference type="ChEBI" id="CHEBI:73542"/>
        <dbReference type="ChEBI" id="CHEBI:74269"/>
        <dbReference type="EC" id="2.1.1.228"/>
    </reaction>
</comment>
<feature type="compositionally biased region" description="Basic and acidic residues" evidence="15">
    <location>
        <begin position="66"/>
        <end position="79"/>
    </location>
</feature>
<evidence type="ECO:0000256" key="1">
    <source>
        <dbReference type="ARBA" id="ARBA00002634"/>
    </source>
</evidence>
<dbReference type="GO" id="GO:0005829">
    <property type="term" value="C:cytosol"/>
    <property type="evidence" value="ECO:0007669"/>
    <property type="project" value="TreeGrafter"/>
</dbReference>
<dbReference type="Pfam" id="PF01746">
    <property type="entry name" value="tRNA_m1G_MT"/>
    <property type="match status" value="1"/>
</dbReference>
<name>A0A3B0W2A2_9ZZZZ</name>
<dbReference type="FunFam" id="1.10.1270.20:FF:000001">
    <property type="entry name" value="tRNA (guanine-N(1)-)-methyltransferase"/>
    <property type="match status" value="1"/>
</dbReference>
<evidence type="ECO:0000256" key="10">
    <source>
        <dbReference type="ARBA" id="ARBA00022691"/>
    </source>
</evidence>
<comment type="similarity">
    <text evidence="3">Belongs to the RNA methyltransferase TrmD family.</text>
</comment>
<evidence type="ECO:0000256" key="8">
    <source>
        <dbReference type="ARBA" id="ARBA00022603"/>
    </source>
</evidence>
<dbReference type="InterPro" id="IPR029026">
    <property type="entry name" value="tRNA_m1G_MTases_N"/>
</dbReference>
<protein>
    <recommendedName>
        <fullName evidence="6">tRNA (guanine-N(1)-)-methyltransferase</fullName>
        <ecNumber evidence="5">2.1.1.228</ecNumber>
    </recommendedName>
    <alternativeName>
        <fullName evidence="12">M1G-methyltransferase</fullName>
    </alternativeName>
    <alternativeName>
        <fullName evidence="13">tRNA [GM37] methyltransferase</fullName>
    </alternativeName>
</protein>
<dbReference type="InterPro" id="IPR016009">
    <property type="entry name" value="tRNA_MeTrfase_TRMD/TRM10"/>
</dbReference>
<evidence type="ECO:0000256" key="7">
    <source>
        <dbReference type="ARBA" id="ARBA00022490"/>
    </source>
</evidence>
<dbReference type="EC" id="2.1.1.228" evidence="5"/>
<dbReference type="EMBL" id="UOFB01000424">
    <property type="protein sequence ID" value="VAW50018.1"/>
    <property type="molecule type" value="Genomic_DNA"/>
</dbReference>
<evidence type="ECO:0000256" key="5">
    <source>
        <dbReference type="ARBA" id="ARBA00012807"/>
    </source>
</evidence>
<accession>A0A3B0W2A2</accession>
<evidence type="ECO:0000256" key="14">
    <source>
        <dbReference type="ARBA" id="ARBA00047783"/>
    </source>
</evidence>
<keyword evidence="8 17" id="KW-0489">Methyltransferase</keyword>
<dbReference type="InterPro" id="IPR029028">
    <property type="entry name" value="Alpha/beta_knot_MTases"/>
</dbReference>
<gene>
    <name evidence="17" type="ORF">MNBD_GAMMA04-363</name>
</gene>
<dbReference type="AlphaFoldDB" id="A0A3B0W2A2"/>
<dbReference type="GO" id="GO:0052906">
    <property type="term" value="F:tRNA (guanine(37)-N1)-methyltransferase activity"/>
    <property type="evidence" value="ECO:0007669"/>
    <property type="project" value="UniProtKB-EC"/>
</dbReference>
<comment type="function">
    <text evidence="1">Specifically methylates guanosine-37 in various tRNAs.</text>
</comment>
<dbReference type="SUPFAM" id="SSF75217">
    <property type="entry name" value="alpha/beta knot"/>
    <property type="match status" value="1"/>
</dbReference>
<feature type="non-terminal residue" evidence="17">
    <location>
        <position position="1"/>
    </location>
</feature>
<evidence type="ECO:0000256" key="4">
    <source>
        <dbReference type="ARBA" id="ARBA00011738"/>
    </source>
</evidence>
<evidence type="ECO:0000259" key="16">
    <source>
        <dbReference type="Pfam" id="PF01746"/>
    </source>
</evidence>
<dbReference type="Gene3D" id="1.10.1270.20">
    <property type="entry name" value="tRNA(m1g37)methyltransferase, domain 2"/>
    <property type="match status" value="1"/>
</dbReference>
<evidence type="ECO:0000313" key="17">
    <source>
        <dbReference type="EMBL" id="VAW50018.1"/>
    </source>
</evidence>
<evidence type="ECO:0000256" key="9">
    <source>
        <dbReference type="ARBA" id="ARBA00022679"/>
    </source>
</evidence>
<evidence type="ECO:0000256" key="6">
    <source>
        <dbReference type="ARBA" id="ARBA00014679"/>
    </source>
</evidence>
<keyword evidence="7" id="KW-0963">Cytoplasm</keyword>
<dbReference type="InterPro" id="IPR002649">
    <property type="entry name" value="tRNA_m1G_MeTrfase_TrmD"/>
</dbReference>